<dbReference type="RefSeq" id="WP_310885234.1">
    <property type="nucleotide sequence ID" value="NZ_CP121646.1"/>
</dbReference>
<evidence type="ECO:0000313" key="2">
    <source>
        <dbReference type="Proteomes" id="UP001221546"/>
    </source>
</evidence>
<evidence type="ECO:0008006" key="3">
    <source>
        <dbReference type="Google" id="ProtNLM"/>
    </source>
</evidence>
<gene>
    <name evidence="1" type="ORF">QA636_34690</name>
</gene>
<organism evidence="1 2">
    <name type="scientific">Bradyrhizobium brasilense</name>
    <dbReference type="NCBI Taxonomy" id="1419277"/>
    <lineage>
        <taxon>Bacteria</taxon>
        <taxon>Pseudomonadati</taxon>
        <taxon>Pseudomonadota</taxon>
        <taxon>Alphaproteobacteria</taxon>
        <taxon>Hyphomicrobiales</taxon>
        <taxon>Nitrobacteraceae</taxon>
        <taxon>Bradyrhizobium</taxon>
    </lineage>
</organism>
<dbReference type="Gene3D" id="3.30.420.10">
    <property type="entry name" value="Ribonuclease H-like superfamily/Ribonuclease H"/>
    <property type="match status" value="1"/>
</dbReference>
<dbReference type="EMBL" id="CP121646">
    <property type="protein sequence ID" value="WFU62571.1"/>
    <property type="molecule type" value="Genomic_DNA"/>
</dbReference>
<dbReference type="Proteomes" id="UP001221546">
    <property type="component" value="Chromosome"/>
</dbReference>
<reference evidence="1 2" key="1">
    <citation type="submission" date="2023-04" db="EMBL/GenBank/DDBJ databases">
        <title>Australian commercial rhizobial inoculants.</title>
        <authorList>
            <person name="Kohlmeier M.G."/>
            <person name="O'Hara G.W."/>
            <person name="Colombi E."/>
            <person name="Ramsay J.P."/>
            <person name="Terpolilli J."/>
        </authorList>
    </citation>
    <scope>NUCLEOTIDE SEQUENCE [LARGE SCALE GENOMIC DNA]</scope>
    <source>
        <strain evidence="1 2">CB627</strain>
    </source>
</reference>
<name>A0ABY8JAQ5_9BRAD</name>
<dbReference type="InterPro" id="IPR036397">
    <property type="entry name" value="RNaseH_sf"/>
</dbReference>
<sequence length="100" mass="10657">MVLVEEEGTASTFQALREVIGEHGLFCALYTDRGSHYFLTPKAGEKISKTQQTQVGRALSHLGIEHIAAYSPQARGLRAGVRHLAGPAAEGAAACRDHDG</sequence>
<evidence type="ECO:0000313" key="1">
    <source>
        <dbReference type="EMBL" id="WFU62571.1"/>
    </source>
</evidence>
<protein>
    <recommendedName>
        <fullName evidence="3">Integrase catalytic domain-containing protein</fullName>
    </recommendedName>
</protein>
<proteinExistence type="predicted"/>
<accession>A0ABY8JAQ5</accession>
<keyword evidence="2" id="KW-1185">Reference proteome</keyword>